<feature type="coiled-coil region" evidence="1">
    <location>
        <begin position="99"/>
        <end position="126"/>
    </location>
</feature>
<accession>A0A7C2NY97</accession>
<name>A0A7C2NY97_9PLAN</name>
<keyword evidence="1" id="KW-0175">Coiled coil</keyword>
<proteinExistence type="predicted"/>
<organism evidence="2">
    <name type="scientific">Schlesneria paludicola</name>
    <dbReference type="NCBI Taxonomy" id="360056"/>
    <lineage>
        <taxon>Bacteria</taxon>
        <taxon>Pseudomonadati</taxon>
        <taxon>Planctomycetota</taxon>
        <taxon>Planctomycetia</taxon>
        <taxon>Planctomycetales</taxon>
        <taxon>Planctomycetaceae</taxon>
        <taxon>Schlesneria</taxon>
    </lineage>
</organism>
<reference evidence="2" key="1">
    <citation type="journal article" date="2020" name="mSystems">
        <title>Genome- and Community-Level Interaction Insights into Carbon Utilization and Element Cycling Functions of Hydrothermarchaeota in Hydrothermal Sediment.</title>
        <authorList>
            <person name="Zhou Z."/>
            <person name="Liu Y."/>
            <person name="Xu W."/>
            <person name="Pan J."/>
            <person name="Luo Z.H."/>
            <person name="Li M."/>
        </authorList>
    </citation>
    <scope>NUCLEOTIDE SEQUENCE [LARGE SCALE GENOMIC DNA]</scope>
    <source>
        <strain evidence="2">SpSt-339</strain>
    </source>
</reference>
<comment type="caution">
    <text evidence="2">The sequence shown here is derived from an EMBL/GenBank/DDBJ whole genome shotgun (WGS) entry which is preliminary data.</text>
</comment>
<dbReference type="AlphaFoldDB" id="A0A7C2NY97"/>
<dbReference type="EMBL" id="DSOK01000338">
    <property type="protein sequence ID" value="HEN16191.1"/>
    <property type="molecule type" value="Genomic_DNA"/>
</dbReference>
<evidence type="ECO:0000313" key="2">
    <source>
        <dbReference type="EMBL" id="HEN16191.1"/>
    </source>
</evidence>
<evidence type="ECO:0000256" key="1">
    <source>
        <dbReference type="SAM" id="Coils"/>
    </source>
</evidence>
<gene>
    <name evidence="2" type="ORF">ENQ76_12070</name>
</gene>
<protein>
    <submittedName>
        <fullName evidence="2">Uncharacterized protein</fullName>
    </submittedName>
</protein>
<sequence length="130" mass="14866">MSIAETLDTADFAKVAGPLLKEYVQKITRTRERFRELLHETEDYESKAFNNQGEIGAQVRRDLIVAEIKAARVFVRAVERLAQRVSQFLEHEAPTLPARMEIELRLADLEQASEALTREAEALETWVSSH</sequence>